<proteinExistence type="predicted"/>
<evidence type="ECO:0000313" key="2">
    <source>
        <dbReference type="EMBL" id="KAL2041672.1"/>
    </source>
</evidence>
<protein>
    <submittedName>
        <fullName evidence="2">Uncharacterized protein</fullName>
    </submittedName>
</protein>
<sequence>MPALGDQSVGQIKKSMQPIILESFPGTAPPQGLDREQKLAFVAYDIEQHEQAMKDKIRAHGLCEKEQADSELVANAFVQPSWQEPGPKALHAGIRSAWKRHGPKPVVKSSRRSQPTFHLQPKNDHVGVAKRAVARLDNYKQHLQSTATTSYQTMDGLDHGGSGNSSTPVVSSSVGSRISGPAGSYDASRDPRLKR</sequence>
<evidence type="ECO:0000256" key="1">
    <source>
        <dbReference type="SAM" id="MobiDB-lite"/>
    </source>
</evidence>
<dbReference type="EMBL" id="JBEFKJ010000016">
    <property type="protein sequence ID" value="KAL2041672.1"/>
    <property type="molecule type" value="Genomic_DNA"/>
</dbReference>
<dbReference type="Proteomes" id="UP001590950">
    <property type="component" value="Unassembled WGS sequence"/>
</dbReference>
<evidence type="ECO:0000313" key="3">
    <source>
        <dbReference type="Proteomes" id="UP001590950"/>
    </source>
</evidence>
<gene>
    <name evidence="2" type="ORF">N7G274_005456</name>
</gene>
<accession>A0ABR4AB09</accession>
<organism evidence="2 3">
    <name type="scientific">Stereocaulon virgatum</name>
    <dbReference type="NCBI Taxonomy" id="373712"/>
    <lineage>
        <taxon>Eukaryota</taxon>
        <taxon>Fungi</taxon>
        <taxon>Dikarya</taxon>
        <taxon>Ascomycota</taxon>
        <taxon>Pezizomycotina</taxon>
        <taxon>Lecanoromycetes</taxon>
        <taxon>OSLEUM clade</taxon>
        <taxon>Lecanoromycetidae</taxon>
        <taxon>Lecanorales</taxon>
        <taxon>Lecanorineae</taxon>
        <taxon>Stereocaulaceae</taxon>
        <taxon>Stereocaulon</taxon>
    </lineage>
</organism>
<comment type="caution">
    <text evidence="2">The sequence shown here is derived from an EMBL/GenBank/DDBJ whole genome shotgun (WGS) entry which is preliminary data.</text>
</comment>
<feature type="region of interest" description="Disordered" evidence="1">
    <location>
        <begin position="100"/>
        <end position="126"/>
    </location>
</feature>
<name>A0ABR4AB09_9LECA</name>
<feature type="region of interest" description="Disordered" evidence="1">
    <location>
        <begin position="151"/>
        <end position="195"/>
    </location>
</feature>
<keyword evidence="3" id="KW-1185">Reference proteome</keyword>
<reference evidence="2 3" key="1">
    <citation type="submission" date="2024-09" db="EMBL/GenBank/DDBJ databases">
        <title>Rethinking Asexuality: The Enigmatic Case of Functional Sexual Genes in Lepraria (Stereocaulaceae).</title>
        <authorList>
            <person name="Doellman M."/>
            <person name="Sun Y."/>
            <person name="Barcenas-Pena A."/>
            <person name="Lumbsch H.T."/>
            <person name="Grewe F."/>
        </authorList>
    </citation>
    <scope>NUCLEOTIDE SEQUENCE [LARGE SCALE GENOMIC DNA]</scope>
    <source>
        <strain evidence="2 3">Mercado 3170</strain>
    </source>
</reference>
<feature type="compositionally biased region" description="Low complexity" evidence="1">
    <location>
        <begin position="164"/>
        <end position="174"/>
    </location>
</feature>